<evidence type="ECO:0000256" key="1">
    <source>
        <dbReference type="SAM" id="MobiDB-lite"/>
    </source>
</evidence>
<reference evidence="2" key="1">
    <citation type="journal article" date="2020" name="Stud. Mycol.">
        <title>101 Dothideomycetes genomes: a test case for predicting lifestyles and emergence of pathogens.</title>
        <authorList>
            <person name="Haridas S."/>
            <person name="Albert R."/>
            <person name="Binder M."/>
            <person name="Bloem J."/>
            <person name="Labutti K."/>
            <person name="Salamov A."/>
            <person name="Andreopoulos B."/>
            <person name="Baker S."/>
            <person name="Barry K."/>
            <person name="Bills G."/>
            <person name="Bluhm B."/>
            <person name="Cannon C."/>
            <person name="Castanera R."/>
            <person name="Culley D."/>
            <person name="Daum C."/>
            <person name="Ezra D."/>
            <person name="Gonzalez J."/>
            <person name="Henrissat B."/>
            <person name="Kuo A."/>
            <person name="Liang C."/>
            <person name="Lipzen A."/>
            <person name="Lutzoni F."/>
            <person name="Magnuson J."/>
            <person name="Mondo S."/>
            <person name="Nolan M."/>
            <person name="Ohm R."/>
            <person name="Pangilinan J."/>
            <person name="Park H.-J."/>
            <person name="Ramirez L."/>
            <person name="Alfaro M."/>
            <person name="Sun H."/>
            <person name="Tritt A."/>
            <person name="Yoshinaga Y."/>
            <person name="Zwiers L.-H."/>
            <person name="Turgeon B."/>
            <person name="Goodwin S."/>
            <person name="Spatafora J."/>
            <person name="Crous P."/>
            <person name="Grigoriev I."/>
        </authorList>
    </citation>
    <scope>NUCLEOTIDE SEQUENCE</scope>
    <source>
        <strain evidence="2">CBS 110217</strain>
    </source>
</reference>
<feature type="region of interest" description="Disordered" evidence="1">
    <location>
        <begin position="134"/>
        <end position="153"/>
    </location>
</feature>
<feature type="region of interest" description="Disordered" evidence="1">
    <location>
        <begin position="396"/>
        <end position="458"/>
    </location>
</feature>
<dbReference type="Proteomes" id="UP000799777">
    <property type="component" value="Unassembled WGS sequence"/>
</dbReference>
<name>A0A9P4H3W8_9PLEO</name>
<feature type="compositionally biased region" description="Polar residues" evidence="1">
    <location>
        <begin position="12"/>
        <end position="37"/>
    </location>
</feature>
<feature type="region of interest" description="Disordered" evidence="1">
    <location>
        <begin position="1"/>
        <end position="42"/>
    </location>
</feature>
<feature type="region of interest" description="Disordered" evidence="1">
    <location>
        <begin position="165"/>
        <end position="195"/>
    </location>
</feature>
<comment type="caution">
    <text evidence="2">The sequence shown here is derived from an EMBL/GenBank/DDBJ whole genome shotgun (WGS) entry which is preliminary data.</text>
</comment>
<evidence type="ECO:0000313" key="2">
    <source>
        <dbReference type="EMBL" id="KAF2026557.1"/>
    </source>
</evidence>
<evidence type="ECO:0000313" key="3">
    <source>
        <dbReference type="Proteomes" id="UP000799777"/>
    </source>
</evidence>
<feature type="compositionally biased region" description="Basic and acidic residues" evidence="1">
    <location>
        <begin position="141"/>
        <end position="153"/>
    </location>
</feature>
<dbReference type="AlphaFoldDB" id="A0A9P4H3W8"/>
<keyword evidence="3" id="KW-1185">Reference proteome</keyword>
<organism evidence="2 3">
    <name type="scientific">Setomelanomma holmii</name>
    <dbReference type="NCBI Taxonomy" id="210430"/>
    <lineage>
        <taxon>Eukaryota</taxon>
        <taxon>Fungi</taxon>
        <taxon>Dikarya</taxon>
        <taxon>Ascomycota</taxon>
        <taxon>Pezizomycotina</taxon>
        <taxon>Dothideomycetes</taxon>
        <taxon>Pleosporomycetidae</taxon>
        <taxon>Pleosporales</taxon>
        <taxon>Pleosporineae</taxon>
        <taxon>Phaeosphaeriaceae</taxon>
        <taxon>Setomelanomma</taxon>
    </lineage>
</organism>
<gene>
    <name evidence="2" type="ORF">EK21DRAFT_73864</name>
</gene>
<dbReference type="EMBL" id="ML978241">
    <property type="protein sequence ID" value="KAF2026557.1"/>
    <property type="molecule type" value="Genomic_DNA"/>
</dbReference>
<proteinExistence type="predicted"/>
<accession>A0A9P4H3W8</accession>
<dbReference type="OrthoDB" id="4755622at2759"/>
<protein>
    <submittedName>
        <fullName evidence="2">Uncharacterized protein</fullName>
    </submittedName>
</protein>
<sequence>MIPPATPGARSPSLTPATPGATISSPAAHTTGTSTSPIPLVPRTPGGSALKICSADLKDFTVIKIHTAKCTECDSRNLTSEMLRCPGCGWQICLPCQTKRNKQGRNLVHGGMGSPGGLLGLRSGGVSKRRVLGGIKSPAPAKEEQHKQTTRDGIVELKDADHADEAKTLVKGKGKVTAAPKSAHKKRPTNSASDTAADLAVSIGRRPTSYNHTTISQGWNIDMTKMPEGRIHELIRENGVDVPGQRYGQHFLERYEPVVSSPVIAIPEVVRRMGDKERTLSAVEKMGIRNKVAFVREYEQVLHFATTNTVRHLAETTADTHIAANPHLSADETQELSSALKECARRWAARTHAKLPFALQRTVDRTLDMRLDHIDAVYKAHLERLLRERAEKKLGEFEDEKGPVRGSGDGVGDKEMNEDTEMDGGDEQGPLLGGAAPVPATGEKRVGGNVPERLAEEA</sequence>